<accession>A0A9P8US93</accession>
<reference evidence="7" key="1">
    <citation type="journal article" date="2021" name="Nat. Commun.">
        <title>Genetic determinants of endophytism in the Arabidopsis root mycobiome.</title>
        <authorList>
            <person name="Mesny F."/>
            <person name="Miyauchi S."/>
            <person name="Thiergart T."/>
            <person name="Pickel B."/>
            <person name="Atanasova L."/>
            <person name="Karlsson M."/>
            <person name="Huettel B."/>
            <person name="Barry K.W."/>
            <person name="Haridas S."/>
            <person name="Chen C."/>
            <person name="Bauer D."/>
            <person name="Andreopoulos W."/>
            <person name="Pangilinan J."/>
            <person name="LaButti K."/>
            <person name="Riley R."/>
            <person name="Lipzen A."/>
            <person name="Clum A."/>
            <person name="Drula E."/>
            <person name="Henrissat B."/>
            <person name="Kohler A."/>
            <person name="Grigoriev I.V."/>
            <person name="Martin F.M."/>
            <person name="Hacquard S."/>
        </authorList>
    </citation>
    <scope>NUCLEOTIDE SEQUENCE</scope>
    <source>
        <strain evidence="7">MPI-SDFR-AT-0073</strain>
    </source>
</reference>
<evidence type="ECO:0000313" key="8">
    <source>
        <dbReference type="Proteomes" id="UP000758603"/>
    </source>
</evidence>
<dbReference type="InterPro" id="IPR036864">
    <property type="entry name" value="Zn2-C6_fun-type_DNA-bd_sf"/>
</dbReference>
<feature type="region of interest" description="Disordered" evidence="5">
    <location>
        <begin position="1"/>
        <end position="87"/>
    </location>
</feature>
<evidence type="ECO:0000256" key="2">
    <source>
        <dbReference type="ARBA" id="ARBA00023015"/>
    </source>
</evidence>
<dbReference type="GO" id="GO:0003677">
    <property type="term" value="F:DNA binding"/>
    <property type="evidence" value="ECO:0007669"/>
    <property type="project" value="InterPro"/>
</dbReference>
<dbReference type="GO" id="GO:0000981">
    <property type="term" value="F:DNA-binding transcription factor activity, RNA polymerase II-specific"/>
    <property type="evidence" value="ECO:0007669"/>
    <property type="project" value="InterPro"/>
</dbReference>
<feature type="region of interest" description="Disordered" evidence="5">
    <location>
        <begin position="187"/>
        <end position="226"/>
    </location>
</feature>
<dbReference type="InterPro" id="IPR007219">
    <property type="entry name" value="XnlR_reg_dom"/>
</dbReference>
<keyword evidence="8" id="KW-1185">Reference proteome</keyword>
<keyword evidence="4" id="KW-0539">Nucleus</keyword>
<evidence type="ECO:0000259" key="6">
    <source>
        <dbReference type="SMART" id="SM00906"/>
    </source>
</evidence>
<dbReference type="Pfam" id="PF04082">
    <property type="entry name" value="Fungal_trans"/>
    <property type="match status" value="1"/>
</dbReference>
<dbReference type="CDD" id="cd00067">
    <property type="entry name" value="GAL4"/>
    <property type="match status" value="1"/>
</dbReference>
<feature type="domain" description="Xylanolytic transcriptional activator regulatory" evidence="6">
    <location>
        <begin position="472"/>
        <end position="545"/>
    </location>
</feature>
<dbReference type="Proteomes" id="UP000758603">
    <property type="component" value="Unassembled WGS sequence"/>
</dbReference>
<gene>
    <name evidence="7" type="ORF">BKA67DRAFT_655475</name>
</gene>
<dbReference type="GO" id="GO:0008270">
    <property type="term" value="F:zinc ion binding"/>
    <property type="evidence" value="ECO:0007669"/>
    <property type="project" value="InterPro"/>
</dbReference>
<name>A0A9P8US93_9PEZI</name>
<dbReference type="PANTHER" id="PTHR47424">
    <property type="entry name" value="REGULATORY PROTEIN GAL4"/>
    <property type="match status" value="1"/>
</dbReference>
<dbReference type="InterPro" id="IPR051127">
    <property type="entry name" value="Fungal_SecMet_Regulators"/>
</dbReference>
<protein>
    <submittedName>
        <fullName evidence="7">Fungal-specific transcription factor domain-containing protein</fullName>
    </submittedName>
</protein>
<dbReference type="SUPFAM" id="SSF57701">
    <property type="entry name" value="Zn2/Cys6 DNA-binding domain"/>
    <property type="match status" value="1"/>
</dbReference>
<dbReference type="EMBL" id="JAGPXC010000002">
    <property type="protein sequence ID" value="KAH6657187.1"/>
    <property type="molecule type" value="Genomic_DNA"/>
</dbReference>
<dbReference type="CDD" id="cd12148">
    <property type="entry name" value="fungal_TF_MHR"/>
    <property type="match status" value="1"/>
</dbReference>
<keyword evidence="2" id="KW-0805">Transcription regulation</keyword>
<dbReference type="OrthoDB" id="3364175at2759"/>
<dbReference type="RefSeq" id="XP_045961421.1">
    <property type="nucleotide sequence ID" value="XM_046106763.1"/>
</dbReference>
<keyword evidence="3" id="KW-0804">Transcription</keyword>
<dbReference type="GeneID" id="70135654"/>
<evidence type="ECO:0000313" key="7">
    <source>
        <dbReference type="EMBL" id="KAH6657187.1"/>
    </source>
</evidence>
<dbReference type="SMART" id="SM00906">
    <property type="entry name" value="Fungal_trans"/>
    <property type="match status" value="1"/>
</dbReference>
<dbReference type="Gene3D" id="4.10.240.10">
    <property type="entry name" value="Zn(2)-C6 fungal-type DNA-binding domain"/>
    <property type="match status" value="1"/>
</dbReference>
<keyword evidence="1" id="KW-0479">Metal-binding</keyword>
<evidence type="ECO:0000256" key="5">
    <source>
        <dbReference type="SAM" id="MobiDB-lite"/>
    </source>
</evidence>
<dbReference type="InterPro" id="IPR001138">
    <property type="entry name" value="Zn2Cys6_DnaBD"/>
</dbReference>
<feature type="compositionally biased region" description="Low complexity" evidence="5">
    <location>
        <begin position="196"/>
        <end position="212"/>
    </location>
</feature>
<dbReference type="PANTHER" id="PTHR47424:SF6">
    <property type="entry name" value="PROLINE UTILIZATION TRANS-ACTIVATOR"/>
    <property type="match status" value="1"/>
</dbReference>
<proteinExistence type="predicted"/>
<dbReference type="GO" id="GO:0006351">
    <property type="term" value="P:DNA-templated transcription"/>
    <property type="evidence" value="ECO:0007669"/>
    <property type="project" value="InterPro"/>
</dbReference>
<feature type="compositionally biased region" description="Basic residues" evidence="5">
    <location>
        <begin position="75"/>
        <end position="87"/>
    </location>
</feature>
<dbReference type="AlphaFoldDB" id="A0A9P8US93"/>
<sequence length="956" mass="106494">MWNTDTNHALKPETDPGPGQNEPFAFSSIPYSSSVGPPGLVDRRPLPNIHAQAGTSAPAASQMQTAAQRRENAKARRRVPTSQRKRTKLSCDACKSKRCKCLRTGPTPESDDAQDDSLTPCKNCVDTGISCVTTLPRKQRIYGSVEQLDRRYRALDAFVAGVFTDLPPDATADELVEYGRQRGIAMPDLGPDCETSKSPPTTITSVVSPTSPLAAGQRIGEDSPKYDPTNPHFLKDTSGQSYYIGPSGSLASFARIRDLIARRLRASGDPDAGRRIQHLSSESVTDTIAGSFDETSGHIKRPAPSVTNSLHMNNKNALEDKPTKHSDSDNANDPRFWVPTSKIKLPSKERADACVNAFFDHVHPNFILLHRPTFEQHYEDIWKSSSHRQNVPTHAVQRETYVSVGWLCCLYTIFILGSRSLPQDSKSLEFQRTWHDTVRELPSSLTASTLPNVCALMLLGLYFQGTNDRNKTWVYIGAACRLAIALGMHQELANEGMEYSVKELRKRVWWTLYDYEQHLCCSLGRPSAIGDLEVNIGAPDETLLQCIPNFSHDQIGHWVRLVRLQSAIRRDVHAPPVNTTQVIPRTIHYLRQLCAWREELPSTLRPTTADHAQPDPAKWRRITLLHVQYQKVLNLLTRRFLLREVESIDRDQGLAQDAFVVVKMGKICVTAAMRCVSLLVELWKAGQFNGVTSLDTYYAYLSSTQICLRLLEPSRPPSDDRLENEQAKDWRFQAHEPHIDGETSQPRSVLDLDLETLMARWNIVEDYSIAQLAEAIRRIHDLLQTVPMSGFSAKCEAISSEFGKAVGAIDGVPNSTLFGGHLGEALNKVEERVHTRPVPLNFPAQNAPLFHGNGMGFPDDLPLKASHPPATDGIAVPLPMTTAMHYNVMDYVYSGVLNWNSPGGAAALQQPAIQWDLVQPPEEWSEGNGVFIDMAANSWSWPFQGDYPHNNMDPGQ</sequence>
<evidence type="ECO:0000256" key="1">
    <source>
        <dbReference type="ARBA" id="ARBA00022723"/>
    </source>
</evidence>
<comment type="caution">
    <text evidence="7">The sequence shown here is derived from an EMBL/GenBank/DDBJ whole genome shotgun (WGS) entry which is preliminary data.</text>
</comment>
<feature type="compositionally biased region" description="Polar residues" evidence="5">
    <location>
        <begin position="53"/>
        <end position="67"/>
    </location>
</feature>
<organism evidence="7 8">
    <name type="scientific">Truncatella angustata</name>
    <dbReference type="NCBI Taxonomy" id="152316"/>
    <lineage>
        <taxon>Eukaryota</taxon>
        <taxon>Fungi</taxon>
        <taxon>Dikarya</taxon>
        <taxon>Ascomycota</taxon>
        <taxon>Pezizomycotina</taxon>
        <taxon>Sordariomycetes</taxon>
        <taxon>Xylariomycetidae</taxon>
        <taxon>Amphisphaeriales</taxon>
        <taxon>Sporocadaceae</taxon>
        <taxon>Truncatella</taxon>
    </lineage>
</organism>
<evidence type="ECO:0000256" key="4">
    <source>
        <dbReference type="ARBA" id="ARBA00023242"/>
    </source>
</evidence>
<evidence type="ECO:0000256" key="3">
    <source>
        <dbReference type="ARBA" id="ARBA00023163"/>
    </source>
</evidence>